<evidence type="ECO:0000256" key="11">
    <source>
        <dbReference type="RuleBase" id="RU363032"/>
    </source>
</evidence>
<dbReference type="CDD" id="cd06261">
    <property type="entry name" value="TM_PBP2"/>
    <property type="match status" value="1"/>
</dbReference>
<accession>A0A6I5RPQ0</accession>
<evidence type="ECO:0000256" key="5">
    <source>
        <dbReference type="ARBA" id="ARBA00022519"/>
    </source>
</evidence>
<comment type="subcellular location">
    <subcellularLocation>
        <location evidence="1">Cell inner membrane</location>
        <topology evidence="1">Multi-pass membrane protein</topology>
    </subcellularLocation>
    <subcellularLocation>
        <location evidence="11">Cell membrane</location>
        <topology evidence="11">Multi-pass membrane protein</topology>
    </subcellularLocation>
</comment>
<dbReference type="GO" id="GO:0022857">
    <property type="term" value="F:transmembrane transporter activity"/>
    <property type="evidence" value="ECO:0007669"/>
    <property type="project" value="InterPro"/>
</dbReference>
<keyword evidence="5" id="KW-0997">Cell inner membrane</keyword>
<name>A0A6I5RPQ0_9PSED</name>
<comment type="caution">
    <text evidence="14">The sequence shown here is derived from an EMBL/GenBank/DDBJ whole genome shotgun (WGS) entry which is preliminary data.</text>
</comment>
<dbReference type="AlphaFoldDB" id="A0A6I5RPQ0"/>
<feature type="transmembrane region" description="Helical" evidence="11">
    <location>
        <begin position="94"/>
        <end position="112"/>
    </location>
</feature>
<feature type="domain" description="ABC transmembrane type-1" evidence="13">
    <location>
        <begin position="14"/>
        <end position="215"/>
    </location>
</feature>
<feature type="region of interest" description="Disordered" evidence="12">
    <location>
        <begin position="233"/>
        <end position="252"/>
    </location>
</feature>
<dbReference type="PROSITE" id="PS50928">
    <property type="entry name" value="ABC_TM1"/>
    <property type="match status" value="1"/>
</dbReference>
<keyword evidence="6 11" id="KW-0812">Transmembrane</keyword>
<dbReference type="PANTHER" id="PTHR30614:SF10">
    <property type="entry name" value="ARGININE ABC TRANSPORTER PERMEASE PROTEIN ARTM"/>
    <property type="match status" value="1"/>
</dbReference>
<keyword evidence="8 11" id="KW-1133">Transmembrane helix</keyword>
<protein>
    <recommendedName>
        <fullName evidence="10">Arginine ABC transporter permease protein ArtM</fullName>
    </recommendedName>
</protein>
<evidence type="ECO:0000256" key="8">
    <source>
        <dbReference type="ARBA" id="ARBA00022989"/>
    </source>
</evidence>
<evidence type="ECO:0000256" key="4">
    <source>
        <dbReference type="ARBA" id="ARBA00022475"/>
    </source>
</evidence>
<dbReference type="NCBIfam" id="TIGR01726">
    <property type="entry name" value="HEQRo_perm_3TM"/>
    <property type="match status" value="1"/>
</dbReference>
<keyword evidence="4" id="KW-1003">Cell membrane</keyword>
<keyword evidence="9 11" id="KW-0472">Membrane</keyword>
<feature type="transmembrane region" description="Helical" evidence="11">
    <location>
        <begin position="54"/>
        <end position="74"/>
    </location>
</feature>
<dbReference type="Pfam" id="PF00528">
    <property type="entry name" value="BPD_transp_1"/>
    <property type="match status" value="1"/>
</dbReference>
<keyword evidence="7" id="KW-0029">Amino-acid transport</keyword>
<evidence type="ECO:0000256" key="10">
    <source>
        <dbReference type="ARBA" id="ARBA00040319"/>
    </source>
</evidence>
<dbReference type="InterPro" id="IPR010065">
    <property type="entry name" value="AA_ABC_transptr_permease_3TM"/>
</dbReference>
<keyword evidence="3 11" id="KW-0813">Transport</keyword>
<dbReference type="GO" id="GO:0043190">
    <property type="term" value="C:ATP-binding cassette (ABC) transporter complex"/>
    <property type="evidence" value="ECO:0007669"/>
    <property type="project" value="InterPro"/>
</dbReference>
<dbReference type="PANTHER" id="PTHR30614">
    <property type="entry name" value="MEMBRANE COMPONENT OF AMINO ACID ABC TRANSPORTER"/>
    <property type="match status" value="1"/>
</dbReference>
<comment type="similarity">
    <text evidence="2">Belongs to the binding-protein-dependent transport system permease family. HisMQ subfamily.</text>
</comment>
<reference evidence="14 15" key="1">
    <citation type="submission" date="2020-02" db="EMBL/GenBank/DDBJ databases">
        <title>Broccoli isolated Pseudomonas sp.</title>
        <authorList>
            <person name="Fujikawa T."/>
            <person name="Sawada H."/>
        </authorList>
    </citation>
    <scope>NUCLEOTIDE SEQUENCE [LARGE SCALE GENOMIC DNA]</scope>
    <source>
        <strain evidence="14 15">JCM 32154</strain>
    </source>
</reference>
<evidence type="ECO:0000256" key="2">
    <source>
        <dbReference type="ARBA" id="ARBA00010072"/>
    </source>
</evidence>
<dbReference type="InterPro" id="IPR000515">
    <property type="entry name" value="MetI-like"/>
</dbReference>
<organism evidence="14 15">
    <name type="scientific">Pseudomonas laurentiana</name>
    <dbReference type="NCBI Taxonomy" id="2364649"/>
    <lineage>
        <taxon>Bacteria</taxon>
        <taxon>Pseudomonadati</taxon>
        <taxon>Pseudomonadota</taxon>
        <taxon>Gammaproteobacteria</taxon>
        <taxon>Pseudomonadales</taxon>
        <taxon>Pseudomonadaceae</taxon>
        <taxon>Pseudomonas</taxon>
    </lineage>
</organism>
<evidence type="ECO:0000313" key="14">
    <source>
        <dbReference type="EMBL" id="NES09631.1"/>
    </source>
</evidence>
<dbReference type="Gene3D" id="1.10.3720.10">
    <property type="entry name" value="MetI-like"/>
    <property type="match status" value="1"/>
</dbReference>
<evidence type="ECO:0000256" key="3">
    <source>
        <dbReference type="ARBA" id="ARBA00022448"/>
    </source>
</evidence>
<dbReference type="InterPro" id="IPR043429">
    <property type="entry name" value="ArtM/GltK/GlnP/TcyL/YhdX-like"/>
</dbReference>
<dbReference type="RefSeq" id="WP_163934379.1">
    <property type="nucleotide sequence ID" value="NZ_BMQU01000031.1"/>
</dbReference>
<sequence>MIDFAFLLDTLLKLLSALPTTLTLFFSSLSLGLLLSFAIVGMRVSRCPLLSYPARCYIMIFRGTPLIIQMYLIYYGLGQFPVVRDSFAWVVLRSPYGCAVVSLALCTAGYTAEIIRGGLLSIPYGQIEAGQAIGMSRLALLRRIIAPVTLRQVLPAYSTEAILMLKATALASLITVWDVTGIAQQIIQRTYRTMEVFACAAFIYLVLNYIIVRAMRWLEHRLTPHLRERPVHTPTKAKLDAGSNPKSLRSSL</sequence>
<evidence type="ECO:0000313" key="15">
    <source>
        <dbReference type="Proteomes" id="UP000471751"/>
    </source>
</evidence>
<evidence type="ECO:0000259" key="13">
    <source>
        <dbReference type="PROSITE" id="PS50928"/>
    </source>
</evidence>
<dbReference type="SUPFAM" id="SSF161098">
    <property type="entry name" value="MetI-like"/>
    <property type="match status" value="1"/>
</dbReference>
<dbReference type="GO" id="GO:0006865">
    <property type="term" value="P:amino acid transport"/>
    <property type="evidence" value="ECO:0007669"/>
    <property type="project" value="UniProtKB-KW"/>
</dbReference>
<keyword evidence="15" id="KW-1185">Reference proteome</keyword>
<proteinExistence type="inferred from homology"/>
<evidence type="ECO:0000256" key="7">
    <source>
        <dbReference type="ARBA" id="ARBA00022970"/>
    </source>
</evidence>
<dbReference type="EMBL" id="JAAHBT010000063">
    <property type="protein sequence ID" value="NES09631.1"/>
    <property type="molecule type" value="Genomic_DNA"/>
</dbReference>
<dbReference type="InterPro" id="IPR035906">
    <property type="entry name" value="MetI-like_sf"/>
</dbReference>
<gene>
    <name evidence="14" type="ORF">G3O07_07650</name>
</gene>
<dbReference type="Proteomes" id="UP000471751">
    <property type="component" value="Unassembled WGS sequence"/>
</dbReference>
<evidence type="ECO:0000256" key="12">
    <source>
        <dbReference type="SAM" id="MobiDB-lite"/>
    </source>
</evidence>
<evidence type="ECO:0000256" key="1">
    <source>
        <dbReference type="ARBA" id="ARBA00004429"/>
    </source>
</evidence>
<feature type="transmembrane region" description="Helical" evidence="11">
    <location>
        <begin position="20"/>
        <end position="42"/>
    </location>
</feature>
<feature type="transmembrane region" description="Helical" evidence="11">
    <location>
        <begin position="193"/>
        <end position="212"/>
    </location>
</feature>
<evidence type="ECO:0000256" key="6">
    <source>
        <dbReference type="ARBA" id="ARBA00022692"/>
    </source>
</evidence>
<evidence type="ECO:0000256" key="9">
    <source>
        <dbReference type="ARBA" id="ARBA00023136"/>
    </source>
</evidence>